<protein>
    <submittedName>
        <fullName evidence="1">Uncharacterized protein</fullName>
    </submittedName>
</protein>
<organism evidence="1 2">
    <name type="scientific">Sclerotinia nivalis</name>
    <dbReference type="NCBI Taxonomy" id="352851"/>
    <lineage>
        <taxon>Eukaryota</taxon>
        <taxon>Fungi</taxon>
        <taxon>Dikarya</taxon>
        <taxon>Ascomycota</taxon>
        <taxon>Pezizomycotina</taxon>
        <taxon>Leotiomycetes</taxon>
        <taxon>Helotiales</taxon>
        <taxon>Sclerotiniaceae</taxon>
        <taxon>Sclerotinia</taxon>
    </lineage>
</organism>
<dbReference type="AlphaFoldDB" id="A0A9X0AZ68"/>
<evidence type="ECO:0000313" key="1">
    <source>
        <dbReference type="EMBL" id="KAJ8071637.1"/>
    </source>
</evidence>
<proteinExistence type="predicted"/>
<gene>
    <name evidence="1" type="ORF">OCU04_001957</name>
</gene>
<comment type="caution">
    <text evidence="1">The sequence shown here is derived from an EMBL/GenBank/DDBJ whole genome shotgun (WGS) entry which is preliminary data.</text>
</comment>
<reference evidence="1" key="1">
    <citation type="submission" date="2022-11" db="EMBL/GenBank/DDBJ databases">
        <title>Genome Resource of Sclerotinia nivalis Strain SnTB1, a Plant Pathogen Isolated from American Ginseng.</title>
        <authorList>
            <person name="Fan S."/>
        </authorList>
    </citation>
    <scope>NUCLEOTIDE SEQUENCE</scope>
    <source>
        <strain evidence="1">SnTB1</strain>
    </source>
</reference>
<dbReference type="EMBL" id="JAPEIS010000001">
    <property type="protein sequence ID" value="KAJ8071637.1"/>
    <property type="molecule type" value="Genomic_DNA"/>
</dbReference>
<keyword evidence="2" id="KW-1185">Reference proteome</keyword>
<dbReference type="Proteomes" id="UP001152300">
    <property type="component" value="Unassembled WGS sequence"/>
</dbReference>
<evidence type="ECO:0000313" key="2">
    <source>
        <dbReference type="Proteomes" id="UP001152300"/>
    </source>
</evidence>
<sequence>MNQIIFIFSISRVSTWYPVFRENIFSPRITLRHPTSFGKNIPSTIYVASNMHPWRVDEFQRVLTKASRPYLSLSPENLTLAKFGYEQPVSYIFLWLVLNLQHVRSHVVVDWSGVVSYDDFDKIMLQYSSYHFLSHHVTI</sequence>
<accession>A0A9X0AZ68</accession>
<name>A0A9X0AZ68_9HELO</name>